<name>A0AAN9A3B3_HALRR</name>
<feature type="domain" description="16S/18S rRNA aminocarboxypropyltransferase Tsr3 C-terminal" evidence="8">
    <location>
        <begin position="151"/>
        <end position="277"/>
    </location>
</feature>
<evidence type="ECO:0000256" key="2">
    <source>
        <dbReference type="ARBA" id="ARBA00022517"/>
    </source>
</evidence>
<reference evidence="10 11" key="1">
    <citation type="submission" date="2023-11" db="EMBL/GenBank/DDBJ databases">
        <title>Halocaridina rubra genome assembly.</title>
        <authorList>
            <person name="Smith C."/>
        </authorList>
    </citation>
    <scope>NUCLEOTIDE SEQUENCE [LARGE SCALE GENOMIC DNA]</scope>
    <source>
        <strain evidence="10">EP-1</strain>
        <tissue evidence="10">Whole</tissue>
    </source>
</reference>
<evidence type="ECO:0000256" key="3">
    <source>
        <dbReference type="ARBA" id="ARBA00022552"/>
    </source>
</evidence>
<dbReference type="PANTHER" id="PTHR20426:SF0">
    <property type="entry name" value="18S RRNA AMINOCARBOXYPROPYLTRANSFERASE"/>
    <property type="match status" value="1"/>
</dbReference>
<dbReference type="EC" id="2.5.1.157" evidence="6"/>
<dbReference type="HAMAP" id="MF_01116">
    <property type="entry name" value="TSR3"/>
    <property type="match status" value="1"/>
</dbReference>
<dbReference type="GO" id="GO:0000455">
    <property type="term" value="P:enzyme-directed rRNA pseudouridine synthesis"/>
    <property type="evidence" value="ECO:0007669"/>
    <property type="project" value="UniProtKB-UniRule"/>
</dbReference>
<feature type="compositionally biased region" description="Basic residues" evidence="7">
    <location>
        <begin position="8"/>
        <end position="23"/>
    </location>
</feature>
<feature type="compositionally biased region" description="Basic and acidic residues" evidence="7">
    <location>
        <begin position="75"/>
        <end position="85"/>
    </location>
</feature>
<evidence type="ECO:0000256" key="1">
    <source>
        <dbReference type="ARBA" id="ARBA00022490"/>
    </source>
</evidence>
<feature type="binding site" evidence="6">
    <location>
        <position position="200"/>
    </location>
    <ligand>
        <name>S-adenosyl-L-methionine</name>
        <dbReference type="ChEBI" id="CHEBI:59789"/>
    </ligand>
</feature>
<evidence type="ECO:0000259" key="9">
    <source>
        <dbReference type="Pfam" id="PF04068"/>
    </source>
</evidence>
<dbReference type="AlphaFoldDB" id="A0AAN9A3B3"/>
<evidence type="ECO:0000256" key="5">
    <source>
        <dbReference type="ARBA" id="ARBA00022691"/>
    </source>
</evidence>
<comment type="catalytic activity">
    <reaction evidence="6">
        <text>an N(1)-methylpseudouridine in rRNA + S-adenosyl-L-methionine = N(1)-methyl-N(3)-[(3S)-3-amino-3-carboxypropyl]pseudouridine in rRNA + S-methyl-5'-thioadenosine + H(+)</text>
        <dbReference type="Rhea" id="RHEA:63296"/>
        <dbReference type="Rhea" id="RHEA-COMP:11634"/>
        <dbReference type="Rhea" id="RHEA-COMP:16310"/>
        <dbReference type="ChEBI" id="CHEBI:15378"/>
        <dbReference type="ChEBI" id="CHEBI:17509"/>
        <dbReference type="ChEBI" id="CHEBI:59789"/>
        <dbReference type="ChEBI" id="CHEBI:74890"/>
        <dbReference type="ChEBI" id="CHEBI:146234"/>
        <dbReference type="EC" id="2.5.1.157"/>
    </reaction>
</comment>
<feature type="domain" description="RNase L inhibitor RLI-like possible metal-binding" evidence="9">
    <location>
        <begin position="114"/>
        <end position="147"/>
    </location>
</feature>
<keyword evidence="11" id="KW-1185">Reference proteome</keyword>
<feature type="binding site" evidence="6">
    <location>
        <position position="129"/>
    </location>
    <ligand>
        <name>S-adenosyl-L-methionine</name>
        <dbReference type="ChEBI" id="CHEBI:59789"/>
    </ligand>
</feature>
<sequence>MSQSSKKYGGKRLQKHIRSKVKKSPVNEASSRRERFETDAVSSGIAAGTDVEEEALRRLTVRDEEEEAVNTASENARKPKSRENLDDYDAEDNDTDEENGSDDERLDPESITYPVSMWDLQHCDPQKCSGRKLARFGLVSLLKLGQRFNGIVLSPIGQKCVSPEDRTILLEKGIAVVDCSWARIEETPFKRMKSSHPRLLPYLVACNPVNYGKPCKLSCVEAYAAAMYICGEKKAAELYLSKFKWGKTFLSINEEILDRYAACTNSTSVVEEQNKYIQELEEEALRRKDEIELPPSSSESEEESE</sequence>
<keyword evidence="3 6" id="KW-0698">rRNA processing</keyword>
<dbReference type="Pfam" id="PF04034">
    <property type="entry name" value="Ribo_biogen_C"/>
    <property type="match status" value="1"/>
</dbReference>
<comment type="similarity">
    <text evidence="6">Belongs to the TDD superfamily. TSR3 family.</text>
</comment>
<dbReference type="InterPro" id="IPR007209">
    <property type="entry name" value="RNaseL-inhib-like_metal-bd_dom"/>
</dbReference>
<keyword evidence="4 6" id="KW-0808">Transferase</keyword>
<dbReference type="NCBIfam" id="NF002621">
    <property type="entry name" value="PRK02287.1"/>
    <property type="match status" value="1"/>
</dbReference>
<dbReference type="InterPro" id="IPR022968">
    <property type="entry name" value="Tsr3-like"/>
</dbReference>
<evidence type="ECO:0000256" key="7">
    <source>
        <dbReference type="SAM" id="MobiDB-lite"/>
    </source>
</evidence>
<feature type="compositionally biased region" description="Acidic residues" evidence="7">
    <location>
        <begin position="86"/>
        <end position="106"/>
    </location>
</feature>
<dbReference type="InterPro" id="IPR007177">
    <property type="entry name" value="Tsr3_C"/>
</dbReference>
<dbReference type="GO" id="GO:1904047">
    <property type="term" value="F:S-adenosyl-L-methionine binding"/>
    <property type="evidence" value="ECO:0007669"/>
    <property type="project" value="UniProtKB-UniRule"/>
</dbReference>
<gene>
    <name evidence="10" type="primary">TSR3</name>
    <name evidence="10" type="ORF">SK128_028001</name>
</gene>
<evidence type="ECO:0000256" key="6">
    <source>
        <dbReference type="HAMAP-Rule" id="MF_03146"/>
    </source>
</evidence>
<dbReference type="Pfam" id="PF04068">
    <property type="entry name" value="Fer4_RLI"/>
    <property type="match status" value="1"/>
</dbReference>
<keyword evidence="5 6" id="KW-0949">S-adenosyl-L-methionine</keyword>
<feature type="region of interest" description="Disordered" evidence="7">
    <location>
        <begin position="1"/>
        <end position="108"/>
    </location>
</feature>
<keyword evidence="2 6" id="KW-0690">Ribosome biogenesis</keyword>
<evidence type="ECO:0000259" key="8">
    <source>
        <dbReference type="Pfam" id="PF04034"/>
    </source>
</evidence>
<dbReference type="EMBL" id="JAXCGZ010017515">
    <property type="protein sequence ID" value="KAK7068002.1"/>
    <property type="molecule type" value="Genomic_DNA"/>
</dbReference>
<organism evidence="10 11">
    <name type="scientific">Halocaridina rubra</name>
    <name type="common">Hawaiian red shrimp</name>
    <dbReference type="NCBI Taxonomy" id="373956"/>
    <lineage>
        <taxon>Eukaryota</taxon>
        <taxon>Metazoa</taxon>
        <taxon>Ecdysozoa</taxon>
        <taxon>Arthropoda</taxon>
        <taxon>Crustacea</taxon>
        <taxon>Multicrustacea</taxon>
        <taxon>Malacostraca</taxon>
        <taxon>Eumalacostraca</taxon>
        <taxon>Eucarida</taxon>
        <taxon>Decapoda</taxon>
        <taxon>Pleocyemata</taxon>
        <taxon>Caridea</taxon>
        <taxon>Atyoidea</taxon>
        <taxon>Atyidae</taxon>
        <taxon>Halocaridina</taxon>
    </lineage>
</organism>
<comment type="function">
    <text evidence="6">Aminocarboxypropyltransferase that catalyzes the aminocarboxypropyl transfer on pseudouridine in 18S rRNA. It constitutes the last step in biosynthesis of the hypermodified N1-methyl-N3-(3-amino-3-carboxypropyl) pseudouridine (m1acp3-Psi).</text>
</comment>
<protein>
    <recommendedName>
        <fullName evidence="6">18S rRNA aminocarboxypropyltransferase</fullName>
        <ecNumber evidence="6">2.5.1.157</ecNumber>
    </recommendedName>
</protein>
<dbReference type="GO" id="GO:0030490">
    <property type="term" value="P:maturation of SSU-rRNA"/>
    <property type="evidence" value="ECO:0007669"/>
    <property type="project" value="TreeGrafter"/>
</dbReference>
<accession>A0AAN9A3B3</accession>
<comment type="caution">
    <text evidence="10">The sequence shown here is derived from an EMBL/GenBank/DDBJ whole genome shotgun (WGS) entry which is preliminary data.</text>
</comment>
<dbReference type="GO" id="GO:0106388">
    <property type="term" value="F:rRNA small subunit aminocarboxypropyltransferase activity"/>
    <property type="evidence" value="ECO:0007669"/>
    <property type="project" value="UniProtKB-EC"/>
</dbReference>
<evidence type="ECO:0000313" key="11">
    <source>
        <dbReference type="Proteomes" id="UP001381693"/>
    </source>
</evidence>
<evidence type="ECO:0000313" key="10">
    <source>
        <dbReference type="EMBL" id="KAK7068002.1"/>
    </source>
</evidence>
<evidence type="ECO:0000256" key="4">
    <source>
        <dbReference type="ARBA" id="ARBA00022679"/>
    </source>
</evidence>
<feature type="binding site" evidence="6">
    <location>
        <position position="177"/>
    </location>
    <ligand>
        <name>S-adenosyl-L-methionine</name>
        <dbReference type="ChEBI" id="CHEBI:59789"/>
    </ligand>
</feature>
<dbReference type="PANTHER" id="PTHR20426">
    <property type="entry name" value="RIBOSOME BIOGENESIS PROTEIN TSR3 HOMOLOG"/>
    <property type="match status" value="1"/>
</dbReference>
<comment type="caution">
    <text evidence="6">Lacks conserved residue(s) required for the propagation of feature annotation.</text>
</comment>
<dbReference type="Proteomes" id="UP001381693">
    <property type="component" value="Unassembled WGS sequence"/>
</dbReference>
<keyword evidence="1" id="KW-0963">Cytoplasm</keyword>
<proteinExistence type="inferred from homology"/>